<reference evidence="1" key="1">
    <citation type="submission" date="2018-05" db="EMBL/GenBank/DDBJ databases">
        <authorList>
            <person name="Lanie J.A."/>
            <person name="Ng W.-L."/>
            <person name="Kazmierczak K.M."/>
            <person name="Andrzejewski T.M."/>
            <person name="Davidsen T.M."/>
            <person name="Wayne K.J."/>
            <person name="Tettelin H."/>
            <person name="Glass J.I."/>
            <person name="Rusch D."/>
            <person name="Podicherti R."/>
            <person name="Tsui H.-C.T."/>
            <person name="Winkler M.E."/>
        </authorList>
    </citation>
    <scope>NUCLEOTIDE SEQUENCE</scope>
</reference>
<proteinExistence type="predicted"/>
<dbReference type="InterPro" id="IPR021440">
    <property type="entry name" value="DUF3089"/>
</dbReference>
<dbReference type="Pfam" id="PF11288">
    <property type="entry name" value="DUF3089"/>
    <property type="match status" value="1"/>
</dbReference>
<gene>
    <name evidence="1" type="ORF">METZ01_LOCUS84983</name>
</gene>
<name>A0A381UVH9_9ZZZZ</name>
<dbReference type="AlphaFoldDB" id="A0A381UVH9"/>
<organism evidence="1">
    <name type="scientific">marine metagenome</name>
    <dbReference type="NCBI Taxonomy" id="408172"/>
    <lineage>
        <taxon>unclassified sequences</taxon>
        <taxon>metagenomes</taxon>
        <taxon>ecological metagenomes</taxon>
    </lineage>
</organism>
<dbReference type="SUPFAM" id="SSF53474">
    <property type="entry name" value="alpha/beta-Hydrolases"/>
    <property type="match status" value="2"/>
</dbReference>
<sequence>MKKFLIVLGIIIGVLLILGYVFRGVLQFAVMAYMMRPDAGFAETTPPAAPDYTIESNWAALPSREDAADRTPIANTSTLQSAADVDVFFIHPTTLLGGDGWNQALDDEEINGRTDYSTIMGQASAFNACCRVYAPRYRQATLLSFFSPQGDGGDALELAYRDVVQAFRFYMDNYNNGRPFILAGHSQGGFHLDKLLGDEITGTPLEAKLVAAYPIGYYIDDSNGIPVCQSAEQTGCQATWNTLSLDASSGGSPDSICVNPLNWSANGLHADFDKNLGSVSFGGNQGKEDNYPDIETGVVDAQCLDGALRISAIRSDNYGRSFITEGNYHLYDYSFFYMNIRENAVVRSKAYLAGK</sequence>
<accession>A0A381UVH9</accession>
<protein>
    <recommendedName>
        <fullName evidence="2">DUF3089 domain-containing protein</fullName>
    </recommendedName>
</protein>
<dbReference type="EMBL" id="UINC01007225">
    <property type="protein sequence ID" value="SVA32129.1"/>
    <property type="molecule type" value="Genomic_DNA"/>
</dbReference>
<evidence type="ECO:0008006" key="2">
    <source>
        <dbReference type="Google" id="ProtNLM"/>
    </source>
</evidence>
<dbReference type="InterPro" id="IPR029058">
    <property type="entry name" value="AB_hydrolase_fold"/>
</dbReference>
<evidence type="ECO:0000313" key="1">
    <source>
        <dbReference type="EMBL" id="SVA32129.1"/>
    </source>
</evidence>